<keyword evidence="2" id="KW-0808">Transferase</keyword>
<dbReference type="SFLD" id="SFLDS00019">
    <property type="entry name" value="Glutathione_Transferase_(cytos"/>
    <property type="match status" value="1"/>
</dbReference>
<dbReference type="SFLD" id="SFLDG00358">
    <property type="entry name" value="Main_(cytGST)"/>
    <property type="match status" value="1"/>
</dbReference>
<dbReference type="PANTHER" id="PTHR44051">
    <property type="entry name" value="GLUTATHIONE S-TRANSFERASE-RELATED"/>
    <property type="match status" value="1"/>
</dbReference>
<dbReference type="InterPro" id="IPR036249">
    <property type="entry name" value="Thioredoxin-like_sf"/>
</dbReference>
<dbReference type="AlphaFoldDB" id="A0A2S7K6R0"/>
<dbReference type="InterPro" id="IPR040079">
    <property type="entry name" value="Glutathione_S-Trfase"/>
</dbReference>
<evidence type="ECO:0000313" key="2">
    <source>
        <dbReference type="EMBL" id="PQA88193.1"/>
    </source>
</evidence>
<dbReference type="Proteomes" id="UP000239504">
    <property type="component" value="Unassembled WGS sequence"/>
</dbReference>
<proteinExistence type="predicted"/>
<dbReference type="PROSITE" id="PS50404">
    <property type="entry name" value="GST_NTER"/>
    <property type="match status" value="1"/>
</dbReference>
<dbReference type="PANTHER" id="PTHR44051:SF21">
    <property type="entry name" value="GLUTATHIONE S-TRANSFERASE FAMILY PROTEIN"/>
    <property type="match status" value="1"/>
</dbReference>
<evidence type="ECO:0000259" key="1">
    <source>
        <dbReference type="PROSITE" id="PS50404"/>
    </source>
</evidence>
<dbReference type="OrthoDB" id="5740960at2"/>
<dbReference type="SFLD" id="SFLDG01150">
    <property type="entry name" value="Main.1:_Beta-like"/>
    <property type="match status" value="1"/>
</dbReference>
<dbReference type="GO" id="GO:0016740">
    <property type="term" value="F:transferase activity"/>
    <property type="evidence" value="ECO:0007669"/>
    <property type="project" value="UniProtKB-KW"/>
</dbReference>
<dbReference type="CDD" id="cd03046">
    <property type="entry name" value="GST_N_GTT1_like"/>
    <property type="match status" value="1"/>
</dbReference>
<accession>A0A2S7K6R0</accession>
<sequence>MEATMALKLIHFPMTRSLRVAWAIFELDLDAEIETRPFDRAKLKEPDYLALNPLGKTPVFFDYGKRMIESVAIIEYLANKYAGGALSRNASQEEYGDYLQWMQFGEAGMGGYVNQLLGHSFLLPEEHRITSMLQWATGEMQNCLAFLENSLDDRDYLLEDFSLADISVGYVLFLLKVSRNGKFMGERVSAYFDRLRAREAWTRASALQP</sequence>
<dbReference type="SUPFAM" id="SSF52833">
    <property type="entry name" value="Thioredoxin-like"/>
    <property type="match status" value="1"/>
</dbReference>
<dbReference type="InterPro" id="IPR036282">
    <property type="entry name" value="Glutathione-S-Trfase_C_sf"/>
</dbReference>
<protein>
    <submittedName>
        <fullName evidence="2">Glutathione S-transferase family protein</fullName>
    </submittedName>
</protein>
<name>A0A2S7K6R0_9PROT</name>
<evidence type="ECO:0000313" key="3">
    <source>
        <dbReference type="Proteomes" id="UP000239504"/>
    </source>
</evidence>
<keyword evidence="3" id="KW-1185">Reference proteome</keyword>
<dbReference type="Pfam" id="PF02798">
    <property type="entry name" value="GST_N"/>
    <property type="match status" value="1"/>
</dbReference>
<dbReference type="SUPFAM" id="SSF47616">
    <property type="entry name" value="GST C-terminal domain-like"/>
    <property type="match status" value="1"/>
</dbReference>
<reference evidence="2 3" key="1">
    <citation type="submission" date="2017-12" db="EMBL/GenBank/DDBJ databases">
        <authorList>
            <person name="Hurst M.R.H."/>
        </authorList>
    </citation>
    <scope>NUCLEOTIDE SEQUENCE [LARGE SCALE GENOMIC DNA]</scope>
    <source>
        <strain evidence="2 3">SY-3-19</strain>
    </source>
</reference>
<dbReference type="EMBL" id="PJCH01000005">
    <property type="protein sequence ID" value="PQA88193.1"/>
    <property type="molecule type" value="Genomic_DNA"/>
</dbReference>
<comment type="caution">
    <text evidence="2">The sequence shown here is derived from an EMBL/GenBank/DDBJ whole genome shotgun (WGS) entry which is preliminary data.</text>
</comment>
<feature type="domain" description="GST N-terminal" evidence="1">
    <location>
        <begin position="5"/>
        <end position="85"/>
    </location>
</feature>
<dbReference type="Gene3D" id="1.20.1050.130">
    <property type="match status" value="1"/>
</dbReference>
<organism evidence="2 3">
    <name type="scientific">Hyphococcus luteus</name>
    <dbReference type="NCBI Taxonomy" id="2058213"/>
    <lineage>
        <taxon>Bacteria</taxon>
        <taxon>Pseudomonadati</taxon>
        <taxon>Pseudomonadota</taxon>
        <taxon>Alphaproteobacteria</taxon>
        <taxon>Parvularculales</taxon>
        <taxon>Parvularculaceae</taxon>
        <taxon>Hyphococcus</taxon>
    </lineage>
</organism>
<dbReference type="InterPro" id="IPR004045">
    <property type="entry name" value="Glutathione_S-Trfase_N"/>
</dbReference>
<gene>
    <name evidence="2" type="ORF">CW354_07745</name>
</gene>